<accession>A0A3M6QPT1</accession>
<proteinExistence type="predicted"/>
<reference evidence="1 2" key="1">
    <citation type="submission" date="2018-10" db="EMBL/GenBank/DDBJ databases">
        <title>Draft genome of Cortibacter populi DSM10536.</title>
        <authorList>
            <person name="Bernier A.-M."/>
            <person name="Bernard K."/>
        </authorList>
    </citation>
    <scope>NUCLEOTIDE SEQUENCE [LARGE SCALE GENOMIC DNA]</scope>
    <source>
        <strain evidence="1 2">DSM 105136</strain>
    </source>
</reference>
<gene>
    <name evidence="1" type="ORF">D8I35_14095</name>
</gene>
<name>A0A3M6QPT1_9BURK</name>
<comment type="caution">
    <text evidence="1">The sequence shown here is derived from an EMBL/GenBank/DDBJ whole genome shotgun (WGS) entry which is preliminary data.</text>
</comment>
<evidence type="ECO:0008006" key="3">
    <source>
        <dbReference type="Google" id="ProtNLM"/>
    </source>
</evidence>
<evidence type="ECO:0000313" key="2">
    <source>
        <dbReference type="Proteomes" id="UP000278006"/>
    </source>
</evidence>
<dbReference type="Proteomes" id="UP000278006">
    <property type="component" value="Unassembled WGS sequence"/>
</dbReference>
<keyword evidence="2" id="KW-1185">Reference proteome</keyword>
<dbReference type="AlphaFoldDB" id="A0A3M6QPT1"/>
<dbReference type="EMBL" id="RDQO01000004">
    <property type="protein sequence ID" value="RMX05074.1"/>
    <property type="molecule type" value="Genomic_DNA"/>
</dbReference>
<organism evidence="1 2">
    <name type="scientific">Corticibacter populi</name>
    <dbReference type="NCBI Taxonomy" id="1550736"/>
    <lineage>
        <taxon>Bacteria</taxon>
        <taxon>Pseudomonadati</taxon>
        <taxon>Pseudomonadota</taxon>
        <taxon>Betaproteobacteria</taxon>
        <taxon>Burkholderiales</taxon>
        <taxon>Comamonadaceae</taxon>
        <taxon>Corticibacter</taxon>
    </lineage>
</organism>
<protein>
    <recommendedName>
        <fullName evidence="3">Alginate export domain-containing protein</fullName>
    </recommendedName>
</protein>
<sequence>MRAWTYRGSHALVSTVDSWFGDEPFDQRGKVSGYVRVNTLWEEGQGTKANARFRLRAGLPNLRRSAYAFVGQDNEREEIIDQPEAFRREQLLLRESRSGDQSFFAGLGYALKDDIDLRLGVRGGFNLYAQARYRTQWMLSPRDAVYFRESLFWSVDDSFGSTTALDYEHALSPTLVLRWANVGTVTRRSDGFEWQSSVGFFKDYTGLRTASVEALVQGRTGSVDVSNYGIRSAWRQPLYKDWLFGKLTVGHFWPRDKVEDNRRDAWAVDFGLEMHF</sequence>
<dbReference type="OrthoDB" id="6646492at2"/>
<evidence type="ECO:0000313" key="1">
    <source>
        <dbReference type="EMBL" id="RMX05074.1"/>
    </source>
</evidence>